<evidence type="ECO:0000259" key="2">
    <source>
        <dbReference type="Pfam" id="PF22662"/>
    </source>
</evidence>
<evidence type="ECO:0000259" key="1">
    <source>
        <dbReference type="Pfam" id="PF12802"/>
    </source>
</evidence>
<dbReference type="GO" id="GO:0003677">
    <property type="term" value="F:DNA binding"/>
    <property type="evidence" value="ECO:0007669"/>
    <property type="project" value="UniProtKB-KW"/>
</dbReference>
<keyword evidence="3" id="KW-0238">DNA-binding</keyword>
<dbReference type="Gene3D" id="3.40.50.11700">
    <property type="match status" value="1"/>
</dbReference>
<gene>
    <name evidence="3" type="ORF">ENU21_01455</name>
</gene>
<evidence type="ECO:0000313" key="3">
    <source>
        <dbReference type="EMBL" id="HGM46406.1"/>
    </source>
</evidence>
<dbReference type="Gene3D" id="1.10.10.10">
    <property type="entry name" value="Winged helix-like DNA-binding domain superfamily/Winged helix DNA-binding domain"/>
    <property type="match status" value="1"/>
</dbReference>
<proteinExistence type="predicted"/>
<sequence>MGRTFIASLGFDQSTIVRLIGERGLSDGDSLWIITSSIPHPRAESALQSIREFVSKINPKVKVEVLRLDEKNLIENVAALARLIEESENPIVDASGGPRMIALSLFLAACFSGVTVVYMTTETTGERIEIPVPVIPRRALSSRQAEVLALLPARVSELARELKLSKPTVSRILRSLVSKGLARRRPDRVFEPTLTGAILKRLHTIRAGSSPGPGTRTGGP</sequence>
<dbReference type="GO" id="GO:0003700">
    <property type="term" value="F:DNA-binding transcription factor activity"/>
    <property type="evidence" value="ECO:0007669"/>
    <property type="project" value="InterPro"/>
</dbReference>
<dbReference type="InterPro" id="IPR054588">
    <property type="entry name" value="Csa3_N"/>
</dbReference>
<reference evidence="3" key="1">
    <citation type="journal article" date="2020" name="mSystems">
        <title>Genome- and Community-Level Interaction Insights into Carbon Utilization and Element Cycling Functions of Hydrothermarchaeota in Hydrothermal Sediment.</title>
        <authorList>
            <person name="Zhou Z."/>
            <person name="Liu Y."/>
            <person name="Xu W."/>
            <person name="Pan J."/>
            <person name="Luo Z.H."/>
            <person name="Li M."/>
        </authorList>
    </citation>
    <scope>NUCLEOTIDE SEQUENCE</scope>
    <source>
        <strain evidence="3">SpSt-649</strain>
    </source>
</reference>
<feature type="domain" description="HTH marR-type" evidence="1">
    <location>
        <begin position="152"/>
        <end position="188"/>
    </location>
</feature>
<dbReference type="Pfam" id="PF22662">
    <property type="entry name" value="Csa3_N"/>
    <property type="match status" value="1"/>
</dbReference>
<dbReference type="NCBIfam" id="TIGR01884">
    <property type="entry name" value="cas_HTH"/>
    <property type="match status" value="1"/>
</dbReference>
<accession>A0A7C4H3S2</accession>
<feature type="domain" description="Csa3 N-terminal" evidence="2">
    <location>
        <begin position="3"/>
        <end position="113"/>
    </location>
</feature>
<dbReference type="InterPro" id="IPR036390">
    <property type="entry name" value="WH_DNA-bd_sf"/>
</dbReference>
<dbReference type="SUPFAM" id="SSF46785">
    <property type="entry name" value="Winged helix' DNA-binding domain"/>
    <property type="match status" value="1"/>
</dbReference>
<dbReference type="EMBL" id="DTBQ01000039">
    <property type="protein sequence ID" value="HGM46406.1"/>
    <property type="molecule type" value="Genomic_DNA"/>
</dbReference>
<organism evidence="3">
    <name type="scientific">Thermofilum pendens</name>
    <dbReference type="NCBI Taxonomy" id="2269"/>
    <lineage>
        <taxon>Archaea</taxon>
        <taxon>Thermoproteota</taxon>
        <taxon>Thermoprotei</taxon>
        <taxon>Thermofilales</taxon>
        <taxon>Thermofilaceae</taxon>
        <taxon>Thermofilum</taxon>
    </lineage>
</organism>
<dbReference type="Pfam" id="PF12802">
    <property type="entry name" value="MarR_2"/>
    <property type="match status" value="1"/>
</dbReference>
<name>A0A7C4H3S2_THEPE</name>
<protein>
    <submittedName>
        <fullName evidence="3">CRISPR locus-related DNA-binding protein</fullName>
    </submittedName>
</protein>
<dbReference type="AlphaFoldDB" id="A0A7C4H3S2"/>
<dbReference type="InterPro" id="IPR000835">
    <property type="entry name" value="HTH_MarR-typ"/>
</dbReference>
<comment type="caution">
    <text evidence="3">The sequence shown here is derived from an EMBL/GenBank/DDBJ whole genome shotgun (WGS) entry which is preliminary data.</text>
</comment>
<dbReference type="InterPro" id="IPR036388">
    <property type="entry name" value="WH-like_DNA-bd_sf"/>
</dbReference>
<dbReference type="InterPro" id="IPR010163">
    <property type="entry name" value="Csa3"/>
</dbReference>